<keyword evidence="1" id="KW-0732">Signal</keyword>
<dbReference type="Proteomes" id="UP000607653">
    <property type="component" value="Unassembled WGS sequence"/>
</dbReference>
<keyword evidence="3" id="KW-1185">Reference proteome</keyword>
<comment type="caution">
    <text evidence="2">The sequence shown here is derived from an EMBL/GenBank/DDBJ whole genome shotgun (WGS) entry which is preliminary data.</text>
</comment>
<dbReference type="EMBL" id="DUZY01000001">
    <property type="protein sequence ID" value="DAD24173.1"/>
    <property type="molecule type" value="Genomic_DNA"/>
</dbReference>
<proteinExistence type="predicted"/>
<accession>A0A822XWP9</accession>
<dbReference type="AlphaFoldDB" id="A0A822XWP9"/>
<gene>
    <name evidence="2" type="ORF">HUJ06_025636</name>
</gene>
<feature type="chain" id="PRO_5032396791" evidence="1">
    <location>
        <begin position="28"/>
        <end position="78"/>
    </location>
</feature>
<evidence type="ECO:0000313" key="3">
    <source>
        <dbReference type="Proteomes" id="UP000607653"/>
    </source>
</evidence>
<sequence length="78" mass="8907">MKMANNNKAAAVLLIFALVVMFVSVRAEIKAIKHWLVGNSNEDNWNHCMKYDCMPKCMDLPHVTEEACKKRCDYACQA</sequence>
<feature type="signal peptide" evidence="1">
    <location>
        <begin position="1"/>
        <end position="27"/>
    </location>
</feature>
<protein>
    <submittedName>
        <fullName evidence="2">Uncharacterized protein</fullName>
    </submittedName>
</protein>
<organism evidence="2 3">
    <name type="scientific">Nelumbo nucifera</name>
    <name type="common">Sacred lotus</name>
    <dbReference type="NCBI Taxonomy" id="4432"/>
    <lineage>
        <taxon>Eukaryota</taxon>
        <taxon>Viridiplantae</taxon>
        <taxon>Streptophyta</taxon>
        <taxon>Embryophyta</taxon>
        <taxon>Tracheophyta</taxon>
        <taxon>Spermatophyta</taxon>
        <taxon>Magnoliopsida</taxon>
        <taxon>Proteales</taxon>
        <taxon>Nelumbonaceae</taxon>
        <taxon>Nelumbo</taxon>
    </lineage>
</organism>
<evidence type="ECO:0000256" key="1">
    <source>
        <dbReference type="SAM" id="SignalP"/>
    </source>
</evidence>
<name>A0A822XWP9_NELNU</name>
<reference evidence="2 3" key="1">
    <citation type="journal article" date="2020" name="Mol. Biol. Evol.">
        <title>Distinct Expression and Methylation Patterns for Genes with Different Fates following a Single Whole-Genome Duplication in Flowering Plants.</title>
        <authorList>
            <person name="Shi T."/>
            <person name="Rahmani R.S."/>
            <person name="Gugger P.F."/>
            <person name="Wang M."/>
            <person name="Li H."/>
            <person name="Zhang Y."/>
            <person name="Li Z."/>
            <person name="Wang Q."/>
            <person name="Van de Peer Y."/>
            <person name="Marchal K."/>
            <person name="Chen J."/>
        </authorList>
    </citation>
    <scope>NUCLEOTIDE SEQUENCE [LARGE SCALE GENOMIC DNA]</scope>
    <source>
        <tissue evidence="2">Leaf</tissue>
    </source>
</reference>
<evidence type="ECO:0000313" key="2">
    <source>
        <dbReference type="EMBL" id="DAD24173.1"/>
    </source>
</evidence>